<comment type="subcellular location">
    <subcellularLocation>
        <location evidence="6 7">Nucleus</location>
    </subcellularLocation>
</comment>
<keyword evidence="3 6" id="KW-0238">DNA-binding</keyword>
<gene>
    <name evidence="10" type="ORF">OVA965_LOCUS5712</name>
    <name evidence="11" type="ORF">TMI583_LOCUS5709</name>
</gene>
<dbReference type="EMBL" id="CAJNOK010001638">
    <property type="protein sequence ID" value="CAF0822341.1"/>
    <property type="molecule type" value="Genomic_DNA"/>
</dbReference>
<dbReference type="InterPro" id="IPR017970">
    <property type="entry name" value="Homeobox_CS"/>
</dbReference>
<dbReference type="PROSITE" id="PS00027">
    <property type="entry name" value="HOMEOBOX_1"/>
    <property type="match status" value="1"/>
</dbReference>
<dbReference type="EMBL" id="CAJOBA010001638">
    <property type="protein sequence ID" value="CAF3606657.1"/>
    <property type="molecule type" value="Genomic_DNA"/>
</dbReference>
<evidence type="ECO:0000256" key="3">
    <source>
        <dbReference type="ARBA" id="ARBA00023125"/>
    </source>
</evidence>
<feature type="compositionally biased region" description="Polar residues" evidence="8">
    <location>
        <begin position="108"/>
        <end position="117"/>
    </location>
</feature>
<feature type="DNA-binding region" description="Homeobox" evidence="6">
    <location>
        <begin position="10"/>
        <end position="60"/>
    </location>
</feature>
<keyword evidence="2" id="KW-0802">TPR repeat</keyword>
<evidence type="ECO:0000313" key="10">
    <source>
        <dbReference type="EMBL" id="CAF0822341.1"/>
    </source>
</evidence>
<evidence type="ECO:0000313" key="12">
    <source>
        <dbReference type="Proteomes" id="UP000682733"/>
    </source>
</evidence>
<dbReference type="Pfam" id="PF00046">
    <property type="entry name" value="Homeodomain"/>
    <property type="match status" value="1"/>
</dbReference>
<dbReference type="Pfam" id="PF13424">
    <property type="entry name" value="TPR_12"/>
    <property type="match status" value="1"/>
</dbReference>
<dbReference type="PROSITE" id="PS50071">
    <property type="entry name" value="HOMEOBOX_2"/>
    <property type="match status" value="1"/>
</dbReference>
<dbReference type="GO" id="GO:0005634">
    <property type="term" value="C:nucleus"/>
    <property type="evidence" value="ECO:0007669"/>
    <property type="project" value="UniProtKB-SubCell"/>
</dbReference>
<feature type="region of interest" description="Disordered" evidence="8">
    <location>
        <begin position="108"/>
        <end position="131"/>
    </location>
</feature>
<feature type="non-terminal residue" evidence="11">
    <location>
        <position position="1"/>
    </location>
</feature>
<evidence type="ECO:0000256" key="4">
    <source>
        <dbReference type="ARBA" id="ARBA00023155"/>
    </source>
</evidence>
<dbReference type="SUPFAM" id="SSF56399">
    <property type="entry name" value="ADP-ribosylation"/>
    <property type="match status" value="1"/>
</dbReference>
<dbReference type="SMART" id="SM00389">
    <property type="entry name" value="HOX"/>
    <property type="match status" value="1"/>
</dbReference>
<dbReference type="GO" id="GO:0005576">
    <property type="term" value="C:extracellular region"/>
    <property type="evidence" value="ECO:0007669"/>
    <property type="project" value="InterPro"/>
</dbReference>
<evidence type="ECO:0000259" key="9">
    <source>
        <dbReference type="PROSITE" id="PS50071"/>
    </source>
</evidence>
<evidence type="ECO:0000256" key="5">
    <source>
        <dbReference type="ARBA" id="ARBA00023242"/>
    </source>
</evidence>
<feature type="domain" description="Homeobox" evidence="9">
    <location>
        <begin position="8"/>
        <end position="59"/>
    </location>
</feature>
<dbReference type="SUPFAM" id="SSF48452">
    <property type="entry name" value="TPR-like"/>
    <property type="match status" value="1"/>
</dbReference>
<dbReference type="Pfam" id="PF03496">
    <property type="entry name" value="ADPrib_exo_Tox"/>
    <property type="match status" value="1"/>
</dbReference>
<dbReference type="SUPFAM" id="SSF46689">
    <property type="entry name" value="Homeodomain-like"/>
    <property type="match status" value="1"/>
</dbReference>
<dbReference type="GO" id="GO:0003677">
    <property type="term" value="F:DNA binding"/>
    <property type="evidence" value="ECO:0007669"/>
    <property type="project" value="UniProtKB-UniRule"/>
</dbReference>
<protein>
    <recommendedName>
        <fullName evidence="9">Homeobox domain-containing protein</fullName>
    </recommendedName>
</protein>
<keyword evidence="4 6" id="KW-0371">Homeobox</keyword>
<dbReference type="CDD" id="cd00086">
    <property type="entry name" value="homeodomain"/>
    <property type="match status" value="1"/>
</dbReference>
<evidence type="ECO:0000256" key="7">
    <source>
        <dbReference type="RuleBase" id="RU000682"/>
    </source>
</evidence>
<evidence type="ECO:0000313" key="11">
    <source>
        <dbReference type="EMBL" id="CAF3606657.1"/>
    </source>
</evidence>
<evidence type="ECO:0000256" key="1">
    <source>
        <dbReference type="ARBA" id="ARBA00022737"/>
    </source>
</evidence>
<dbReference type="InterPro" id="IPR003540">
    <property type="entry name" value="ADP-ribosyltransferase"/>
</dbReference>
<dbReference type="Gene3D" id="1.10.10.60">
    <property type="entry name" value="Homeodomain-like"/>
    <property type="match status" value="1"/>
</dbReference>
<sequence length="682" mass="79113">HLISGKLLAHKHLDVLYQAFRIRHYPSSKMIQQLSTEIGVAPDRLRVWFNNHRQQYKRQEPLARIALRTFSSHSGCALTRSPMPIITQVTSGEEPFLFTASWNPSATMARTSGSRQNPSVLPPPSSVPRLYPSYNRPAPTNSTWTTTLGYQPTIFAPPTTSASAMALSTASTLASSTISTLFAAILSIMGCKTTKKRKQKVNEKHSLIRNHPNDDQEQLPINMKGITLIWYDTNIHLDTDDDNDNEDIHHTMELLKENYIKSIENEKLFLITYDKCAIHLLPLIHQQKQIDSIYLFCLKQKPYEYLIKDYSKIISVYIQQQELIDSIRKNVYLVEKHMATFTFYDKTKQNSIRDLFNEPASFLWLLLFKDVITRIPVDNQAKQELVEKCLEYYHDLCENLKKEYQIIKENFDILTVYHGGRLRDDELEKRKNHKNQLISTDGFFSTSLSKETAFLLPGRSTDTKKQAVIYEIECNLIELNDAVIFAHIARFSDIPDEDEVLFEIGATFEVVSIKHDETLNMWIVKLKTTDKNSKIANDHIETNRKEMNESSSKIMFDKLLSEIRKYDKSQEYFENLLANPKDGDIAEIYSCIGQYERALEYQLKSLNITEKLFPLGHPSLAFSLNNTADVYEKMNNLNIALEYYERALIMYKQFLPKEHLDIVRTEDIILIKEKRKLQQEHD</sequence>
<reference evidence="11" key="1">
    <citation type="submission" date="2021-02" db="EMBL/GenBank/DDBJ databases">
        <authorList>
            <person name="Nowell W R."/>
        </authorList>
    </citation>
    <scope>NUCLEOTIDE SEQUENCE</scope>
</reference>
<evidence type="ECO:0000256" key="6">
    <source>
        <dbReference type="PROSITE-ProRule" id="PRU00108"/>
    </source>
</evidence>
<dbReference type="Proteomes" id="UP000677228">
    <property type="component" value="Unassembled WGS sequence"/>
</dbReference>
<dbReference type="PANTHER" id="PTHR45641">
    <property type="entry name" value="TETRATRICOPEPTIDE REPEAT PROTEIN (AFU_ORTHOLOGUE AFUA_6G03870)"/>
    <property type="match status" value="1"/>
</dbReference>
<comment type="caution">
    <text evidence="11">The sequence shown here is derived from an EMBL/GenBank/DDBJ whole genome shotgun (WGS) entry which is preliminary data.</text>
</comment>
<evidence type="ECO:0000256" key="2">
    <source>
        <dbReference type="ARBA" id="ARBA00022803"/>
    </source>
</evidence>
<proteinExistence type="predicted"/>
<keyword evidence="1" id="KW-0677">Repeat</keyword>
<dbReference type="Gene3D" id="3.90.176.10">
    <property type="entry name" value="Toxin ADP-ribosyltransferase, Chain A, domain 1"/>
    <property type="match status" value="1"/>
</dbReference>
<dbReference type="Gene3D" id="1.25.40.10">
    <property type="entry name" value="Tetratricopeptide repeat domain"/>
    <property type="match status" value="1"/>
</dbReference>
<organism evidence="11 12">
    <name type="scientific">Didymodactylos carnosus</name>
    <dbReference type="NCBI Taxonomy" id="1234261"/>
    <lineage>
        <taxon>Eukaryota</taxon>
        <taxon>Metazoa</taxon>
        <taxon>Spiralia</taxon>
        <taxon>Gnathifera</taxon>
        <taxon>Rotifera</taxon>
        <taxon>Eurotatoria</taxon>
        <taxon>Bdelloidea</taxon>
        <taxon>Philodinida</taxon>
        <taxon>Philodinidae</taxon>
        <taxon>Didymodactylos</taxon>
    </lineage>
</organism>
<dbReference type="PANTHER" id="PTHR45641:SF19">
    <property type="entry name" value="NEPHROCYSTIN-3"/>
    <property type="match status" value="1"/>
</dbReference>
<dbReference type="AlphaFoldDB" id="A0A8S2H6P0"/>
<dbReference type="InterPro" id="IPR009057">
    <property type="entry name" value="Homeodomain-like_sf"/>
</dbReference>
<name>A0A8S2H6P0_9BILA</name>
<dbReference type="InterPro" id="IPR001356">
    <property type="entry name" value="HD"/>
</dbReference>
<dbReference type="Proteomes" id="UP000682733">
    <property type="component" value="Unassembled WGS sequence"/>
</dbReference>
<evidence type="ECO:0000256" key="8">
    <source>
        <dbReference type="SAM" id="MobiDB-lite"/>
    </source>
</evidence>
<accession>A0A8S2H6P0</accession>
<dbReference type="GO" id="GO:0000981">
    <property type="term" value="F:DNA-binding transcription factor activity, RNA polymerase II-specific"/>
    <property type="evidence" value="ECO:0007669"/>
    <property type="project" value="InterPro"/>
</dbReference>
<keyword evidence="5 6" id="KW-0539">Nucleus</keyword>
<dbReference type="InterPro" id="IPR011990">
    <property type="entry name" value="TPR-like_helical_dom_sf"/>
</dbReference>